<sequence length="152" mass="15379">LRHGGGAVAAIDTAAGRGAVLLGVQRVTAGGGVPGYRRVVSGRPLLHLLHHPRGSRRGRLPARLRLPAGAAARCRSPHPGPHGLLRDGRGPGQRGDRGQLHVPADQAAAGVAPGSDGSLAVVHRGRRCRGAGALHRSRGAGRGAAVGRQALV</sequence>
<name>A0A6J4RVY7_9ACTN</name>
<feature type="region of interest" description="Disordered" evidence="1">
    <location>
        <begin position="133"/>
        <end position="152"/>
    </location>
</feature>
<gene>
    <name evidence="2" type="ORF">AVDCRST_MAG69-626</name>
</gene>
<reference evidence="2" key="1">
    <citation type="submission" date="2020-02" db="EMBL/GenBank/DDBJ databases">
        <authorList>
            <person name="Meier V. D."/>
        </authorList>
    </citation>
    <scope>NUCLEOTIDE SEQUENCE</scope>
    <source>
        <strain evidence="2">AVDCRST_MAG69</strain>
    </source>
</reference>
<feature type="compositionally biased region" description="Basic and acidic residues" evidence="1">
    <location>
        <begin position="84"/>
        <end position="99"/>
    </location>
</feature>
<feature type="compositionally biased region" description="Low complexity" evidence="1">
    <location>
        <begin position="143"/>
        <end position="152"/>
    </location>
</feature>
<feature type="non-terminal residue" evidence="2">
    <location>
        <position position="152"/>
    </location>
</feature>
<dbReference type="EMBL" id="CADCVP010000085">
    <property type="protein sequence ID" value="CAA9478581.1"/>
    <property type="molecule type" value="Genomic_DNA"/>
</dbReference>
<protein>
    <submittedName>
        <fullName evidence="2">ABC transporter, permease protein, putative</fullName>
    </submittedName>
</protein>
<feature type="region of interest" description="Disordered" evidence="1">
    <location>
        <begin position="71"/>
        <end position="99"/>
    </location>
</feature>
<proteinExistence type="predicted"/>
<evidence type="ECO:0000256" key="1">
    <source>
        <dbReference type="SAM" id="MobiDB-lite"/>
    </source>
</evidence>
<organism evidence="2">
    <name type="scientific">uncultured Solirubrobacteraceae bacterium</name>
    <dbReference type="NCBI Taxonomy" id="1162706"/>
    <lineage>
        <taxon>Bacteria</taxon>
        <taxon>Bacillati</taxon>
        <taxon>Actinomycetota</taxon>
        <taxon>Thermoleophilia</taxon>
        <taxon>Solirubrobacterales</taxon>
        <taxon>Solirubrobacteraceae</taxon>
        <taxon>environmental samples</taxon>
    </lineage>
</organism>
<evidence type="ECO:0000313" key="2">
    <source>
        <dbReference type="EMBL" id="CAA9478581.1"/>
    </source>
</evidence>
<dbReference type="AlphaFoldDB" id="A0A6J4RVY7"/>
<feature type="non-terminal residue" evidence="2">
    <location>
        <position position="1"/>
    </location>
</feature>
<accession>A0A6J4RVY7</accession>